<reference evidence="2 3" key="1">
    <citation type="submission" date="2018-12" db="EMBL/GenBank/DDBJ databases">
        <title>Characterization of a novel siphovirus infacting Bacillus anthracis.</title>
        <authorList>
            <person name="Hu X."/>
            <person name="Wan X."/>
            <person name="Geng P."/>
            <person name="Yuan Z."/>
        </authorList>
    </citation>
    <scope>NUCLEOTIDE SEQUENCE [LARGE SCALE GENOMIC DNA]</scope>
</reference>
<sequence length="82" mass="8939">MFTIIGALLGGWILQLFGFDAVVQTGMLELFGKTISDTTYYFMFGAMGAIKSVVQMFGGGFAKAKQAQETADNWTAKLTKKK</sequence>
<feature type="transmembrane region" description="Helical" evidence="1">
    <location>
        <begin position="42"/>
        <end position="62"/>
    </location>
</feature>
<keyword evidence="1" id="KW-0472">Membrane</keyword>
<organism evidence="2 3">
    <name type="scientific">Bacillus phage pW2</name>
    <dbReference type="NCBI Taxonomy" id="2500559"/>
    <lineage>
        <taxon>Viruses</taxon>
        <taxon>Duplodnaviria</taxon>
        <taxon>Heunggongvirae</taxon>
        <taxon>Uroviricota</taxon>
        <taxon>Caudoviricetes</taxon>
        <taxon>Joanripponvirinae</taxon>
        <taxon>Sophritavirus</taxon>
        <taxon>Sophritavirus pW2</taxon>
    </lineage>
</organism>
<evidence type="ECO:0000313" key="3">
    <source>
        <dbReference type="Proteomes" id="UP000287896"/>
    </source>
</evidence>
<keyword evidence="3" id="KW-1185">Reference proteome</keyword>
<name>A0A3T0IHM5_9CAUD</name>
<protein>
    <submittedName>
        <fullName evidence="2">Uncharacterized protein</fullName>
    </submittedName>
</protein>
<evidence type="ECO:0000313" key="2">
    <source>
        <dbReference type="EMBL" id="AZU98897.1"/>
    </source>
</evidence>
<evidence type="ECO:0000256" key="1">
    <source>
        <dbReference type="SAM" id="Phobius"/>
    </source>
</evidence>
<dbReference type="EMBL" id="MK288021">
    <property type="protein sequence ID" value="AZU98897.1"/>
    <property type="molecule type" value="Genomic_DNA"/>
</dbReference>
<proteinExistence type="predicted"/>
<keyword evidence="1" id="KW-1133">Transmembrane helix</keyword>
<accession>A0A3T0IHM5</accession>
<keyword evidence="1" id="KW-0812">Transmembrane</keyword>
<dbReference type="Proteomes" id="UP000287896">
    <property type="component" value="Segment"/>
</dbReference>
<gene>
    <name evidence="2" type="ORF">pW2_63</name>
</gene>